<reference evidence="1 2" key="1">
    <citation type="journal article" date="2006" name="Environ. Microbiol.">
        <title>Whole genome analysis of the marine Bacteroidetes'Gramella forsetii' reveals adaptations to degradation of polymeric organic matter.</title>
        <authorList>
            <person name="Bauer M."/>
            <person name="Kube M."/>
            <person name="Teeling H."/>
            <person name="Richter M."/>
            <person name="Lombardot T."/>
            <person name="Allers E."/>
            <person name="Wuerdemann C.A."/>
            <person name="Quast C."/>
            <person name="Kuhl H."/>
            <person name="Knaust F."/>
            <person name="Woebken D."/>
            <person name="Bischof K."/>
            <person name="Mussmann M."/>
            <person name="Choudhuri J.V."/>
            <person name="Meyer F."/>
            <person name="Reinhardt R."/>
            <person name="Amann R.I."/>
            <person name="Gloeckner F.O."/>
        </authorList>
    </citation>
    <scope>NUCLEOTIDE SEQUENCE [LARGE SCALE GENOMIC DNA]</scope>
    <source>
        <strain evidence="1 2">KT0803</strain>
    </source>
</reference>
<dbReference type="KEGG" id="gfo:GFO_2946"/>
<sequence length="30" mass="3711">MLFLLRFKNKILGKFQPDYDDRSLYKKYGL</sequence>
<proteinExistence type="predicted"/>
<protein>
    <submittedName>
        <fullName evidence="1">Uncharacterized protein</fullName>
    </submittedName>
</protein>
<dbReference type="HOGENOM" id="CLU_3403792_0_0_10"/>
<organism evidence="1 2">
    <name type="scientific">Christiangramia forsetii (strain DSM 17595 / CGMCC 1.15422 / KT0803)</name>
    <name type="common">Gramella forsetii</name>
    <dbReference type="NCBI Taxonomy" id="411154"/>
    <lineage>
        <taxon>Bacteria</taxon>
        <taxon>Pseudomonadati</taxon>
        <taxon>Bacteroidota</taxon>
        <taxon>Flavobacteriia</taxon>
        <taxon>Flavobacteriales</taxon>
        <taxon>Flavobacteriaceae</taxon>
        <taxon>Christiangramia</taxon>
    </lineage>
</organism>
<evidence type="ECO:0000313" key="1">
    <source>
        <dbReference type="EMBL" id="CAL67893.1"/>
    </source>
</evidence>
<dbReference type="Proteomes" id="UP000000755">
    <property type="component" value="Chromosome"/>
</dbReference>
<dbReference type="EMBL" id="CU207366">
    <property type="protein sequence ID" value="CAL67893.1"/>
    <property type="molecule type" value="Genomic_DNA"/>
</dbReference>
<gene>
    <name evidence="1" type="ordered locus">GFO_2946</name>
</gene>
<name>A0M5J8_CHRFK</name>
<dbReference type="AlphaFoldDB" id="A0M5J8"/>
<accession>A0M5J8</accession>
<evidence type="ECO:0000313" key="2">
    <source>
        <dbReference type="Proteomes" id="UP000000755"/>
    </source>
</evidence>